<dbReference type="PRINTS" id="PR00164">
    <property type="entry name" value="ABC2TRNSPORT"/>
</dbReference>
<sequence length="260" mass="29621">MEFFFIGLSRQIRVVIALTLREVRLRNSKYAFNQLFDLLEALFFIVGHWIIFTFLHRKLLIGDSLLVFIATGILPVLFFRTISIRAAGGIEASKAVTNIPTVEALDYALARATVEVISYILLFSGFFAGIYAVGLSRYAIPVNPLAVVEAITFLTIFSFGIGIANSFIIHVFPLYKMVWSAFARIQIFTSAVFFIPEYMPPIVKEIIVWNPMMHFVALFRIGFYSTYPTHLFSMSYMVMCSICLLLVGLMLERVLRNHRV</sequence>
<dbReference type="InterPro" id="IPR000412">
    <property type="entry name" value="ABC_2_transport"/>
</dbReference>
<keyword evidence="3" id="KW-0472">Membrane</keyword>
<organism evidence="4 5">
    <name type="scientific">Neorhizobium alkalisoli</name>
    <dbReference type="NCBI Taxonomy" id="528178"/>
    <lineage>
        <taxon>Bacteria</taxon>
        <taxon>Pseudomonadati</taxon>
        <taxon>Pseudomonadota</taxon>
        <taxon>Alphaproteobacteria</taxon>
        <taxon>Hyphomicrobiales</taxon>
        <taxon>Rhizobiaceae</taxon>
        <taxon>Rhizobium/Agrobacterium group</taxon>
        <taxon>Neorhizobium</taxon>
    </lineage>
</organism>
<protein>
    <submittedName>
        <fullName evidence="4">Capsular polysaccharide transport system permease protein</fullName>
    </submittedName>
</protein>
<comment type="caution">
    <text evidence="4">The sequence shown here is derived from an EMBL/GenBank/DDBJ whole genome shotgun (WGS) entry which is preliminary data.</text>
</comment>
<dbReference type="PANTHER" id="PTHR30413">
    <property type="entry name" value="INNER MEMBRANE TRANSPORT PERMEASE"/>
    <property type="match status" value="1"/>
</dbReference>
<dbReference type="GO" id="GO:0043190">
    <property type="term" value="C:ATP-binding cassette (ABC) transporter complex"/>
    <property type="evidence" value="ECO:0007669"/>
    <property type="project" value="InterPro"/>
</dbReference>
<comment type="similarity">
    <text evidence="1">Belongs to the ABC-2 integral membrane protein family.</text>
</comment>
<evidence type="ECO:0000313" key="5">
    <source>
        <dbReference type="Proteomes" id="UP000320653"/>
    </source>
</evidence>
<dbReference type="PANTHER" id="PTHR30413:SF10">
    <property type="entry name" value="CAPSULE POLYSACCHARIDE EXPORT INNER-MEMBRANE PROTEIN CTRC"/>
    <property type="match status" value="1"/>
</dbReference>
<feature type="transmembrane region" description="Helical" evidence="3">
    <location>
        <begin position="30"/>
        <end position="52"/>
    </location>
</feature>
<dbReference type="RefSeq" id="WP_246691011.1">
    <property type="nucleotide sequence ID" value="NZ_VIWP01000015.1"/>
</dbReference>
<keyword evidence="5" id="KW-1185">Reference proteome</keyword>
<evidence type="ECO:0000256" key="3">
    <source>
        <dbReference type="SAM" id="Phobius"/>
    </source>
</evidence>
<reference evidence="4 5" key="1">
    <citation type="submission" date="2019-06" db="EMBL/GenBank/DDBJ databases">
        <title>Sorghum-associated microbial communities from plants grown in Nebraska, USA.</title>
        <authorList>
            <person name="Schachtman D."/>
        </authorList>
    </citation>
    <scope>NUCLEOTIDE SEQUENCE [LARGE SCALE GENOMIC DNA]</scope>
    <source>
        <strain evidence="4 5">1225</strain>
    </source>
</reference>
<feature type="transmembrane region" description="Helical" evidence="3">
    <location>
        <begin position="146"/>
        <end position="171"/>
    </location>
</feature>
<dbReference type="AlphaFoldDB" id="A0A561Q7T5"/>
<keyword evidence="3" id="KW-0812">Transmembrane</keyword>
<dbReference type="Proteomes" id="UP000320653">
    <property type="component" value="Unassembled WGS sequence"/>
</dbReference>
<dbReference type="GO" id="GO:0140359">
    <property type="term" value="F:ABC-type transporter activity"/>
    <property type="evidence" value="ECO:0007669"/>
    <property type="project" value="InterPro"/>
</dbReference>
<dbReference type="EMBL" id="VIWP01000015">
    <property type="protein sequence ID" value="TWF46423.1"/>
    <property type="molecule type" value="Genomic_DNA"/>
</dbReference>
<keyword evidence="2" id="KW-0813">Transport</keyword>
<feature type="transmembrane region" description="Helical" evidence="3">
    <location>
        <begin position="59"/>
        <end position="79"/>
    </location>
</feature>
<feature type="transmembrane region" description="Helical" evidence="3">
    <location>
        <begin position="116"/>
        <end position="134"/>
    </location>
</feature>
<evidence type="ECO:0000256" key="2">
    <source>
        <dbReference type="ARBA" id="ARBA00022448"/>
    </source>
</evidence>
<feature type="transmembrane region" description="Helical" evidence="3">
    <location>
        <begin position="233"/>
        <end position="251"/>
    </location>
</feature>
<keyword evidence="3" id="KW-1133">Transmembrane helix</keyword>
<name>A0A561Q7T5_9HYPH</name>
<dbReference type="GO" id="GO:0015920">
    <property type="term" value="P:lipopolysaccharide transport"/>
    <property type="evidence" value="ECO:0007669"/>
    <property type="project" value="TreeGrafter"/>
</dbReference>
<evidence type="ECO:0000256" key="1">
    <source>
        <dbReference type="ARBA" id="ARBA00007783"/>
    </source>
</evidence>
<proteinExistence type="inferred from homology"/>
<evidence type="ECO:0000313" key="4">
    <source>
        <dbReference type="EMBL" id="TWF46423.1"/>
    </source>
</evidence>
<accession>A0A561Q7T5</accession>
<gene>
    <name evidence="4" type="ORF">FHW37_115120</name>
</gene>